<dbReference type="Gene3D" id="3.30.40.10">
    <property type="entry name" value="Zinc/RING finger domain, C3HC4 (zinc finger)"/>
    <property type="match status" value="1"/>
</dbReference>
<evidence type="ECO:0000256" key="6">
    <source>
        <dbReference type="ARBA" id="ARBA00022723"/>
    </source>
</evidence>
<evidence type="ECO:0000256" key="13">
    <source>
        <dbReference type="SAM" id="MobiDB-lite"/>
    </source>
</evidence>
<evidence type="ECO:0000256" key="5">
    <source>
        <dbReference type="ARBA" id="ARBA00022692"/>
    </source>
</evidence>
<dbReference type="PANTHER" id="PTHR45977">
    <property type="entry name" value="TARGET OF ERK KINASE MPK-1"/>
    <property type="match status" value="1"/>
</dbReference>
<dbReference type="Pfam" id="PF13639">
    <property type="entry name" value="zf-RING_2"/>
    <property type="match status" value="1"/>
</dbReference>
<dbReference type="SUPFAM" id="SSF57850">
    <property type="entry name" value="RING/U-box"/>
    <property type="match status" value="1"/>
</dbReference>
<evidence type="ECO:0000256" key="2">
    <source>
        <dbReference type="ARBA" id="ARBA00004141"/>
    </source>
</evidence>
<dbReference type="SMART" id="SM00184">
    <property type="entry name" value="RING"/>
    <property type="match status" value="1"/>
</dbReference>
<keyword evidence="11" id="KW-0472">Membrane</keyword>
<keyword evidence="5" id="KW-0812">Transmembrane</keyword>
<dbReference type="GO" id="GO:0006511">
    <property type="term" value="P:ubiquitin-dependent protein catabolic process"/>
    <property type="evidence" value="ECO:0007669"/>
    <property type="project" value="TreeGrafter"/>
</dbReference>
<evidence type="ECO:0000256" key="10">
    <source>
        <dbReference type="ARBA" id="ARBA00022989"/>
    </source>
</evidence>
<dbReference type="Proteomes" id="UP000706124">
    <property type="component" value="Unassembled WGS sequence"/>
</dbReference>
<dbReference type="GO" id="GO:0061630">
    <property type="term" value="F:ubiquitin protein ligase activity"/>
    <property type="evidence" value="ECO:0007669"/>
    <property type="project" value="UniProtKB-EC"/>
</dbReference>
<evidence type="ECO:0000313" key="15">
    <source>
        <dbReference type="EMBL" id="KAG5932078.1"/>
    </source>
</evidence>
<dbReference type="EMBL" id="SRPO01000487">
    <property type="protein sequence ID" value="KAG5932078.1"/>
    <property type="molecule type" value="Genomic_DNA"/>
</dbReference>
<sequence>MTKEITPWLDSKSQPDAPISRSILRNNSNERLTQEALSLLPAPLHHLDFPADGNSGSDAHFKCCSICKEPLVDRAQMRVLPCGHQFDQCCVDPWLLKHSATCPLCPPSFMTHEVGVDMVPAKSAMEEMGPSLRSVPSVRSGGPGSGWASKTIHVSCPRAMAPI</sequence>
<proteinExistence type="predicted"/>
<keyword evidence="9" id="KW-0862">Zinc</keyword>
<keyword evidence="7 12" id="KW-0863">Zinc-finger</keyword>
<evidence type="ECO:0000256" key="3">
    <source>
        <dbReference type="ARBA" id="ARBA00012483"/>
    </source>
</evidence>
<name>A0A9P7SF87_9HYPO</name>
<dbReference type="GO" id="GO:0016020">
    <property type="term" value="C:membrane"/>
    <property type="evidence" value="ECO:0007669"/>
    <property type="project" value="UniProtKB-SubCell"/>
</dbReference>
<keyword evidence="10" id="KW-1133">Transmembrane helix</keyword>
<evidence type="ECO:0000256" key="9">
    <source>
        <dbReference type="ARBA" id="ARBA00022833"/>
    </source>
</evidence>
<feature type="domain" description="RING-type" evidence="14">
    <location>
        <begin position="64"/>
        <end position="105"/>
    </location>
</feature>
<protein>
    <recommendedName>
        <fullName evidence="3">RING-type E3 ubiquitin transferase</fullName>
        <ecNumber evidence="3">2.3.2.27</ecNumber>
    </recommendedName>
</protein>
<dbReference type="InterPro" id="IPR013083">
    <property type="entry name" value="Znf_RING/FYVE/PHD"/>
</dbReference>
<accession>A0A9P7SF87</accession>
<evidence type="ECO:0000259" key="14">
    <source>
        <dbReference type="PROSITE" id="PS50089"/>
    </source>
</evidence>
<evidence type="ECO:0000313" key="16">
    <source>
        <dbReference type="Proteomes" id="UP000706124"/>
    </source>
</evidence>
<comment type="subcellular location">
    <subcellularLocation>
        <location evidence="2">Membrane</location>
        <topology evidence="2">Multi-pass membrane protein</topology>
    </subcellularLocation>
</comment>
<dbReference type="GO" id="GO:0016567">
    <property type="term" value="P:protein ubiquitination"/>
    <property type="evidence" value="ECO:0007669"/>
    <property type="project" value="TreeGrafter"/>
</dbReference>
<feature type="region of interest" description="Disordered" evidence="13">
    <location>
        <begin position="1"/>
        <end position="20"/>
    </location>
</feature>
<keyword evidence="6" id="KW-0479">Metal-binding</keyword>
<evidence type="ECO:0000256" key="8">
    <source>
        <dbReference type="ARBA" id="ARBA00022786"/>
    </source>
</evidence>
<dbReference type="AlphaFoldDB" id="A0A9P7SF87"/>
<dbReference type="GO" id="GO:0008270">
    <property type="term" value="F:zinc ion binding"/>
    <property type="evidence" value="ECO:0007669"/>
    <property type="project" value="UniProtKB-KW"/>
</dbReference>
<evidence type="ECO:0000256" key="12">
    <source>
        <dbReference type="PROSITE-ProRule" id="PRU00175"/>
    </source>
</evidence>
<gene>
    <name evidence="15" type="ORF">E4U60_005485</name>
</gene>
<evidence type="ECO:0000256" key="4">
    <source>
        <dbReference type="ARBA" id="ARBA00022679"/>
    </source>
</evidence>
<comment type="catalytic activity">
    <reaction evidence="1">
        <text>S-ubiquitinyl-[E2 ubiquitin-conjugating enzyme]-L-cysteine + [acceptor protein]-L-lysine = [E2 ubiquitin-conjugating enzyme]-L-cysteine + N(6)-ubiquitinyl-[acceptor protein]-L-lysine.</text>
        <dbReference type="EC" id="2.3.2.27"/>
    </reaction>
</comment>
<reference evidence="15 16" key="1">
    <citation type="journal article" date="2020" name="bioRxiv">
        <title>Whole genome comparisons of ergot fungi reveals the divergence and evolution of species within the genus Claviceps are the result of varying mechanisms driving genome evolution and host range expansion.</title>
        <authorList>
            <person name="Wyka S.A."/>
            <person name="Mondo S.J."/>
            <person name="Liu M."/>
            <person name="Dettman J."/>
            <person name="Nalam V."/>
            <person name="Broders K.D."/>
        </authorList>
    </citation>
    <scope>NUCLEOTIDE SEQUENCE [LARGE SCALE GENOMIC DNA]</scope>
    <source>
        <strain evidence="15 16">CCC 1485</strain>
    </source>
</reference>
<evidence type="ECO:0000256" key="7">
    <source>
        <dbReference type="ARBA" id="ARBA00022771"/>
    </source>
</evidence>
<evidence type="ECO:0000256" key="11">
    <source>
        <dbReference type="ARBA" id="ARBA00023136"/>
    </source>
</evidence>
<organism evidence="15 16">
    <name type="scientific">Claviceps pazoutovae</name>
    <dbReference type="NCBI Taxonomy" id="1649127"/>
    <lineage>
        <taxon>Eukaryota</taxon>
        <taxon>Fungi</taxon>
        <taxon>Dikarya</taxon>
        <taxon>Ascomycota</taxon>
        <taxon>Pezizomycotina</taxon>
        <taxon>Sordariomycetes</taxon>
        <taxon>Hypocreomycetidae</taxon>
        <taxon>Hypocreales</taxon>
        <taxon>Clavicipitaceae</taxon>
        <taxon>Claviceps</taxon>
    </lineage>
</organism>
<dbReference type="InterPro" id="IPR001841">
    <property type="entry name" value="Znf_RING"/>
</dbReference>
<keyword evidence="8" id="KW-0833">Ubl conjugation pathway</keyword>
<dbReference type="OrthoDB" id="8062037at2759"/>
<comment type="caution">
    <text evidence="15">The sequence shown here is derived from an EMBL/GenBank/DDBJ whole genome shotgun (WGS) entry which is preliminary data.</text>
</comment>
<dbReference type="PROSITE" id="PS50089">
    <property type="entry name" value="ZF_RING_2"/>
    <property type="match status" value="1"/>
</dbReference>
<dbReference type="EC" id="2.3.2.27" evidence="3"/>
<evidence type="ECO:0000256" key="1">
    <source>
        <dbReference type="ARBA" id="ARBA00000900"/>
    </source>
</evidence>
<keyword evidence="16" id="KW-1185">Reference proteome</keyword>
<keyword evidence="4" id="KW-0808">Transferase</keyword>
<dbReference type="PANTHER" id="PTHR45977:SF4">
    <property type="entry name" value="RING-TYPE DOMAIN-CONTAINING PROTEIN"/>
    <property type="match status" value="1"/>
</dbReference>